<evidence type="ECO:0000256" key="13">
    <source>
        <dbReference type="SAM" id="SignalP"/>
    </source>
</evidence>
<feature type="signal peptide" evidence="13">
    <location>
        <begin position="1"/>
        <end position="20"/>
    </location>
</feature>
<dbReference type="Proteomes" id="UP001372834">
    <property type="component" value="Unassembled WGS sequence"/>
</dbReference>
<dbReference type="PROSITE" id="PS00018">
    <property type="entry name" value="EF_HAND_1"/>
    <property type="match status" value="6"/>
</dbReference>
<feature type="domain" description="EF-hand" evidence="14">
    <location>
        <begin position="249"/>
        <end position="273"/>
    </location>
</feature>
<evidence type="ECO:0000256" key="3">
    <source>
        <dbReference type="ARBA" id="ARBA00022729"/>
    </source>
</evidence>
<dbReference type="PANTHER" id="PTHR10827">
    <property type="entry name" value="RETICULOCALBIN"/>
    <property type="match status" value="1"/>
</dbReference>
<comment type="function">
    <text evidence="9">Probable molecular chaperone assisting protein biosynthesis and transport in the endoplasmic reticulum. Required for the proper biosynthesis and transport of pulmonary surfactant-associated protein A/SP-A, pulmonary surfactant-associated protein D/SP-D and the lipid transporter ABCA3. By regulating both the proper expression and the degradation through the endoplasmic reticulum-associated protein degradation pathway of these proteins plays a crucial role in pulmonary surfactant homeostasis. Has an anti-fibrotic activity by negatively regulating the secretion of type I and type III collagens. This calcium-binding protein also transiently associates with immature PCSK6 and regulates its secretion.</text>
</comment>
<evidence type="ECO:0000256" key="10">
    <source>
        <dbReference type="ARBA" id="ARBA00063143"/>
    </source>
</evidence>
<evidence type="ECO:0000256" key="8">
    <source>
        <dbReference type="ARBA" id="ARBA00023186"/>
    </source>
</evidence>
<reference evidence="15 16" key="1">
    <citation type="submission" date="2023-10" db="EMBL/GenBank/DDBJ databases">
        <title>Genomes of two closely related lineages of the louse Polyplax serrata with different host specificities.</title>
        <authorList>
            <person name="Martinu J."/>
            <person name="Tarabai H."/>
            <person name="Stefka J."/>
            <person name="Hypsa V."/>
        </authorList>
    </citation>
    <scope>NUCLEOTIDE SEQUENCE [LARGE SCALE GENOMIC DNA]</scope>
    <source>
        <strain evidence="15">HR10_N</strain>
    </source>
</reference>
<keyword evidence="2" id="KW-0479">Metal-binding</keyword>
<evidence type="ECO:0000256" key="5">
    <source>
        <dbReference type="ARBA" id="ARBA00022824"/>
    </source>
</evidence>
<sequence>MRMNEMKILLSSILFLSVVSISVSTPAVTHLHSVRNSGEREEDGAYSPRNRKHQSGGEHHSEFDHEAILGSVKDAEEFDHLSETESKRRLAILLKKMDLNQDNSISRKELHSWIMRSFRMLSEEESQDRFEDSDENEDGKVTWQEYLTDTFGISDNNIEGHDEKLIHDDKAMFDFADKNKDGALDKREFLLFSHPEEHAEMFPLIVQQTLEEKDTNKDGFLDFQEFIGNKGKEQDKEWLISEKTKFDTDYDKDKDGRLNSNEILSWMVPSNDEIIEEEVEHLFTECDNNGDDALSFDEVLEHYDVFVGSEATDYGDHLHNIHSFQDEL</sequence>
<dbReference type="SUPFAM" id="SSF47473">
    <property type="entry name" value="EF-hand"/>
    <property type="match status" value="2"/>
</dbReference>
<feature type="chain" id="PRO_5042942621" description="Reticulocalbin-3" evidence="13">
    <location>
        <begin position="21"/>
        <end position="328"/>
    </location>
</feature>
<feature type="domain" description="EF-hand" evidence="14">
    <location>
        <begin position="85"/>
        <end position="120"/>
    </location>
</feature>
<evidence type="ECO:0000256" key="11">
    <source>
        <dbReference type="ARBA" id="ARBA00072696"/>
    </source>
</evidence>
<protein>
    <recommendedName>
        <fullName evidence="11">Reticulocalbin-3</fullName>
    </recommendedName>
</protein>
<organism evidence="15 16">
    <name type="scientific">Polyplax serrata</name>
    <name type="common">Common mouse louse</name>
    <dbReference type="NCBI Taxonomy" id="468196"/>
    <lineage>
        <taxon>Eukaryota</taxon>
        <taxon>Metazoa</taxon>
        <taxon>Ecdysozoa</taxon>
        <taxon>Arthropoda</taxon>
        <taxon>Hexapoda</taxon>
        <taxon>Insecta</taxon>
        <taxon>Pterygota</taxon>
        <taxon>Neoptera</taxon>
        <taxon>Paraneoptera</taxon>
        <taxon>Psocodea</taxon>
        <taxon>Troctomorpha</taxon>
        <taxon>Phthiraptera</taxon>
        <taxon>Anoplura</taxon>
        <taxon>Polyplacidae</taxon>
        <taxon>Polyplax</taxon>
    </lineage>
</organism>
<dbReference type="InterPro" id="IPR011992">
    <property type="entry name" value="EF-hand-dom_pair"/>
</dbReference>
<accession>A0AAN8S6G2</accession>
<dbReference type="SMART" id="SM00054">
    <property type="entry name" value="EFh"/>
    <property type="match status" value="6"/>
</dbReference>
<name>A0AAN8S6G2_POLSC</name>
<dbReference type="Gene3D" id="1.10.238.10">
    <property type="entry name" value="EF-hand"/>
    <property type="match status" value="3"/>
</dbReference>
<evidence type="ECO:0000259" key="14">
    <source>
        <dbReference type="PROSITE" id="PS50222"/>
    </source>
</evidence>
<keyword evidence="8" id="KW-0143">Chaperone</keyword>
<keyword evidence="6" id="KW-0106">Calcium</keyword>
<feature type="domain" description="EF-hand" evidence="14">
    <location>
        <begin position="274"/>
        <end position="309"/>
    </location>
</feature>
<dbReference type="FunFam" id="1.10.238.10:FF:000104">
    <property type="entry name" value="calumenin isoform X1"/>
    <property type="match status" value="1"/>
</dbReference>
<evidence type="ECO:0000256" key="6">
    <source>
        <dbReference type="ARBA" id="ARBA00022837"/>
    </source>
</evidence>
<dbReference type="AlphaFoldDB" id="A0AAN8S6G2"/>
<keyword evidence="3 13" id="KW-0732">Signal</keyword>
<dbReference type="PANTHER" id="PTHR10827:SF95">
    <property type="entry name" value="LD34388P"/>
    <property type="match status" value="1"/>
</dbReference>
<evidence type="ECO:0000256" key="1">
    <source>
        <dbReference type="ARBA" id="ARBA00004319"/>
    </source>
</evidence>
<comment type="subunit">
    <text evidence="10">Interacts with PCSK6 (immature form including the propeptide); probably involved in the maturation and the secretion of PCSK6.</text>
</comment>
<evidence type="ECO:0000256" key="12">
    <source>
        <dbReference type="SAM" id="MobiDB-lite"/>
    </source>
</evidence>
<evidence type="ECO:0000313" key="16">
    <source>
        <dbReference type="Proteomes" id="UP001372834"/>
    </source>
</evidence>
<keyword evidence="5" id="KW-0256">Endoplasmic reticulum</keyword>
<gene>
    <name evidence="15" type="ORF">RUM43_014903</name>
</gene>
<evidence type="ECO:0000313" key="15">
    <source>
        <dbReference type="EMBL" id="KAK6616933.1"/>
    </source>
</evidence>
<evidence type="ECO:0000256" key="9">
    <source>
        <dbReference type="ARBA" id="ARBA00056975"/>
    </source>
</evidence>
<evidence type="ECO:0000256" key="4">
    <source>
        <dbReference type="ARBA" id="ARBA00022737"/>
    </source>
</evidence>
<dbReference type="GO" id="GO:0005509">
    <property type="term" value="F:calcium ion binding"/>
    <property type="evidence" value="ECO:0007669"/>
    <property type="project" value="InterPro"/>
</dbReference>
<dbReference type="InterPro" id="IPR002048">
    <property type="entry name" value="EF_hand_dom"/>
</dbReference>
<keyword evidence="7" id="KW-0325">Glycoprotein</keyword>
<evidence type="ECO:0000256" key="2">
    <source>
        <dbReference type="ARBA" id="ARBA00022723"/>
    </source>
</evidence>
<dbReference type="GO" id="GO:0005788">
    <property type="term" value="C:endoplasmic reticulum lumen"/>
    <property type="evidence" value="ECO:0007669"/>
    <property type="project" value="UniProtKB-SubCell"/>
</dbReference>
<dbReference type="Pfam" id="PF13499">
    <property type="entry name" value="EF-hand_7"/>
    <property type="match status" value="3"/>
</dbReference>
<feature type="domain" description="EF-hand" evidence="14">
    <location>
        <begin position="164"/>
        <end position="199"/>
    </location>
</feature>
<feature type="domain" description="EF-hand" evidence="14">
    <location>
        <begin position="121"/>
        <end position="156"/>
    </location>
</feature>
<dbReference type="CDD" id="cd16227">
    <property type="entry name" value="EFh_CREC_RCN2_like"/>
    <property type="match status" value="1"/>
</dbReference>
<dbReference type="InterPro" id="IPR018247">
    <property type="entry name" value="EF_Hand_1_Ca_BS"/>
</dbReference>
<dbReference type="EMBL" id="JAWJWE010000046">
    <property type="protein sequence ID" value="KAK6616933.1"/>
    <property type="molecule type" value="Genomic_DNA"/>
</dbReference>
<dbReference type="PROSITE" id="PS50222">
    <property type="entry name" value="EF_HAND_2"/>
    <property type="match status" value="5"/>
</dbReference>
<comment type="caution">
    <text evidence="15">The sequence shown here is derived from an EMBL/GenBank/DDBJ whole genome shotgun (WGS) entry which is preliminary data.</text>
</comment>
<feature type="region of interest" description="Disordered" evidence="12">
    <location>
        <begin position="30"/>
        <end position="61"/>
    </location>
</feature>
<evidence type="ECO:0000256" key="7">
    <source>
        <dbReference type="ARBA" id="ARBA00023180"/>
    </source>
</evidence>
<proteinExistence type="predicted"/>
<keyword evidence="4" id="KW-0677">Repeat</keyword>
<comment type="subcellular location">
    <subcellularLocation>
        <location evidence="1">Endoplasmic reticulum lumen</location>
    </subcellularLocation>
</comment>
<dbReference type="GO" id="GO:0015031">
    <property type="term" value="P:protein transport"/>
    <property type="evidence" value="ECO:0007669"/>
    <property type="project" value="UniProtKB-ARBA"/>
</dbReference>